<dbReference type="AlphaFoldDB" id="A0A0F9ADT5"/>
<evidence type="ECO:0000313" key="1">
    <source>
        <dbReference type="EMBL" id="KKL07724.1"/>
    </source>
</evidence>
<accession>A0A0F9ADT5</accession>
<name>A0A0F9ADT5_9ZZZZ</name>
<proteinExistence type="predicted"/>
<reference evidence="1" key="1">
    <citation type="journal article" date="2015" name="Nature">
        <title>Complex archaea that bridge the gap between prokaryotes and eukaryotes.</title>
        <authorList>
            <person name="Spang A."/>
            <person name="Saw J.H."/>
            <person name="Jorgensen S.L."/>
            <person name="Zaremba-Niedzwiedzka K."/>
            <person name="Martijn J."/>
            <person name="Lind A.E."/>
            <person name="van Eijk R."/>
            <person name="Schleper C."/>
            <person name="Guy L."/>
            <person name="Ettema T.J."/>
        </authorList>
    </citation>
    <scope>NUCLEOTIDE SEQUENCE</scope>
</reference>
<sequence>MDLNALLRTYKPPPDPAEYWFDHVYHLYKLGLPIDNPYPDIYTAHRAIRKAMETILILLKEHGKITEEAFADAKRESIS</sequence>
<comment type="caution">
    <text evidence="1">The sequence shown here is derived from an EMBL/GenBank/DDBJ whole genome shotgun (WGS) entry which is preliminary data.</text>
</comment>
<protein>
    <submittedName>
        <fullName evidence="1">Uncharacterized protein</fullName>
    </submittedName>
</protein>
<gene>
    <name evidence="1" type="ORF">LCGC14_2583180</name>
</gene>
<dbReference type="EMBL" id="LAZR01043171">
    <property type="protein sequence ID" value="KKL07724.1"/>
    <property type="molecule type" value="Genomic_DNA"/>
</dbReference>
<feature type="non-terminal residue" evidence="1">
    <location>
        <position position="79"/>
    </location>
</feature>
<organism evidence="1">
    <name type="scientific">marine sediment metagenome</name>
    <dbReference type="NCBI Taxonomy" id="412755"/>
    <lineage>
        <taxon>unclassified sequences</taxon>
        <taxon>metagenomes</taxon>
        <taxon>ecological metagenomes</taxon>
    </lineage>
</organism>